<dbReference type="Proteomes" id="UP000041254">
    <property type="component" value="Unassembled WGS sequence"/>
</dbReference>
<dbReference type="InParanoid" id="A0A0G4FXR9"/>
<dbReference type="EMBL" id="CDMY01000520">
    <property type="protein sequence ID" value="CEM20113.1"/>
    <property type="molecule type" value="Genomic_DNA"/>
</dbReference>
<feature type="domain" description="Protein kinase" evidence="6">
    <location>
        <begin position="1"/>
        <end position="124"/>
    </location>
</feature>
<dbReference type="Pfam" id="PF00069">
    <property type="entry name" value="Pkinase"/>
    <property type="match status" value="1"/>
</dbReference>
<dbReference type="PhylomeDB" id="A0A0G4FXR9"/>
<keyword evidence="3" id="KW-0547">Nucleotide-binding</keyword>
<protein>
    <recommendedName>
        <fullName evidence="6">Protein kinase domain-containing protein</fullName>
    </recommendedName>
</protein>
<evidence type="ECO:0000256" key="4">
    <source>
        <dbReference type="ARBA" id="ARBA00022777"/>
    </source>
</evidence>
<evidence type="ECO:0000256" key="5">
    <source>
        <dbReference type="ARBA" id="ARBA00022840"/>
    </source>
</evidence>
<dbReference type="PANTHER" id="PTHR24351">
    <property type="entry name" value="RIBOSOMAL PROTEIN S6 KINASE"/>
    <property type="match status" value="1"/>
</dbReference>
<organism evidence="7 8">
    <name type="scientific">Vitrella brassicaformis (strain CCMP3155)</name>
    <dbReference type="NCBI Taxonomy" id="1169540"/>
    <lineage>
        <taxon>Eukaryota</taxon>
        <taxon>Sar</taxon>
        <taxon>Alveolata</taxon>
        <taxon>Colpodellida</taxon>
        <taxon>Vitrellaceae</taxon>
        <taxon>Vitrella</taxon>
    </lineage>
</organism>
<dbReference type="PROSITE" id="PS50011">
    <property type="entry name" value="PROTEIN_KINASE_DOM"/>
    <property type="match status" value="1"/>
</dbReference>
<evidence type="ECO:0000256" key="3">
    <source>
        <dbReference type="ARBA" id="ARBA00022741"/>
    </source>
</evidence>
<dbReference type="VEuPathDB" id="CryptoDB:Vbra_6081"/>
<evidence type="ECO:0000313" key="8">
    <source>
        <dbReference type="Proteomes" id="UP000041254"/>
    </source>
</evidence>
<dbReference type="GO" id="GO:0004674">
    <property type="term" value="F:protein serine/threonine kinase activity"/>
    <property type="evidence" value="ECO:0007669"/>
    <property type="project" value="UniProtKB-KW"/>
</dbReference>
<keyword evidence="5" id="KW-0067">ATP-binding</keyword>
<gene>
    <name evidence="7" type="ORF">Vbra_6081</name>
</gene>
<accession>A0A0G4FXR9</accession>
<dbReference type="PROSITE" id="PS00108">
    <property type="entry name" value="PROTEIN_KINASE_ST"/>
    <property type="match status" value="1"/>
</dbReference>
<reference evidence="7 8" key="1">
    <citation type="submission" date="2014-11" db="EMBL/GenBank/DDBJ databases">
        <authorList>
            <person name="Zhu J."/>
            <person name="Qi W."/>
            <person name="Song R."/>
        </authorList>
    </citation>
    <scope>NUCLEOTIDE SEQUENCE [LARGE SCALE GENOMIC DNA]</scope>
</reference>
<sequence>MGMEPYPKVLKPRLPENRSGDWSVSRLKEIVADMALAVDHLHHLRRKHIVHRDIKWNNFFIAHDGHVVLSDFGIAKETDCLDAGICGLCTERQERPFVARVRLQRLKARTMPRTHGASPDSRAT</sequence>
<evidence type="ECO:0000256" key="1">
    <source>
        <dbReference type="ARBA" id="ARBA00022527"/>
    </source>
</evidence>
<dbReference type="InterPro" id="IPR011009">
    <property type="entry name" value="Kinase-like_dom_sf"/>
</dbReference>
<keyword evidence="2" id="KW-0808">Transferase</keyword>
<dbReference type="Gene3D" id="1.10.510.10">
    <property type="entry name" value="Transferase(Phosphotransferase) domain 1"/>
    <property type="match status" value="1"/>
</dbReference>
<dbReference type="InterPro" id="IPR008271">
    <property type="entry name" value="Ser/Thr_kinase_AS"/>
</dbReference>
<dbReference type="InterPro" id="IPR000719">
    <property type="entry name" value="Prot_kinase_dom"/>
</dbReference>
<keyword evidence="1" id="KW-0723">Serine/threonine-protein kinase</keyword>
<evidence type="ECO:0000313" key="7">
    <source>
        <dbReference type="EMBL" id="CEM20113.1"/>
    </source>
</evidence>
<evidence type="ECO:0000256" key="2">
    <source>
        <dbReference type="ARBA" id="ARBA00022679"/>
    </source>
</evidence>
<dbReference type="GO" id="GO:0005524">
    <property type="term" value="F:ATP binding"/>
    <property type="evidence" value="ECO:0007669"/>
    <property type="project" value="UniProtKB-KW"/>
</dbReference>
<dbReference type="SUPFAM" id="SSF56112">
    <property type="entry name" value="Protein kinase-like (PK-like)"/>
    <property type="match status" value="1"/>
</dbReference>
<dbReference type="OrthoDB" id="1724816at2759"/>
<keyword evidence="4" id="KW-0418">Kinase</keyword>
<name>A0A0G4FXR9_VITBC</name>
<dbReference type="AlphaFoldDB" id="A0A0G4FXR9"/>
<proteinExistence type="predicted"/>
<evidence type="ECO:0000259" key="6">
    <source>
        <dbReference type="PROSITE" id="PS50011"/>
    </source>
</evidence>
<keyword evidence="8" id="KW-1185">Reference proteome</keyword>
<dbReference type="STRING" id="1169540.A0A0G4FXR9"/>